<protein>
    <submittedName>
        <fullName evidence="3">Uncharacterized protein</fullName>
    </submittedName>
</protein>
<feature type="coiled-coil region" evidence="1">
    <location>
        <begin position="194"/>
        <end position="221"/>
    </location>
</feature>
<dbReference type="Proteomes" id="UP000201169">
    <property type="component" value="Chromosome"/>
</dbReference>
<dbReference type="AlphaFoldDB" id="A0A222MXC4"/>
<keyword evidence="1" id="KW-0175">Coiled coil</keyword>
<evidence type="ECO:0000256" key="1">
    <source>
        <dbReference type="SAM" id="Coils"/>
    </source>
</evidence>
<keyword evidence="2" id="KW-1133">Transmembrane helix</keyword>
<organism evidence="3 4">
    <name type="scientific">Campylobacter avium LMG 24591</name>
    <dbReference type="NCBI Taxonomy" id="522484"/>
    <lineage>
        <taxon>Bacteria</taxon>
        <taxon>Pseudomonadati</taxon>
        <taxon>Campylobacterota</taxon>
        <taxon>Epsilonproteobacteria</taxon>
        <taxon>Campylobacterales</taxon>
        <taxon>Campylobacteraceae</taxon>
        <taxon>Campylobacter</taxon>
    </lineage>
</organism>
<dbReference type="KEGG" id="cavi:CAV_0894"/>
<proteinExistence type="predicted"/>
<accession>A0A222MXC4</accession>
<keyword evidence="2" id="KW-0472">Membrane</keyword>
<evidence type="ECO:0000256" key="2">
    <source>
        <dbReference type="SAM" id="Phobius"/>
    </source>
</evidence>
<keyword evidence="4" id="KW-1185">Reference proteome</keyword>
<reference evidence="3 4" key="1">
    <citation type="submission" date="2017-07" db="EMBL/GenBank/DDBJ databases">
        <title>Analysis of two Campylobacter avium genomes and identification of a novel hippuricase gene.</title>
        <authorList>
            <person name="Miller W.G."/>
            <person name="Chapman M.H."/>
            <person name="Yee E."/>
            <person name="Revez J."/>
            <person name="Bono J.L."/>
            <person name="Rossi M."/>
        </authorList>
    </citation>
    <scope>NUCLEOTIDE SEQUENCE [LARGE SCALE GENOMIC DNA]</scope>
    <source>
        <strain evidence="3 4">LMG 24591</strain>
    </source>
</reference>
<keyword evidence="2" id="KW-0812">Transmembrane</keyword>
<dbReference type="RefSeq" id="WP_094325309.1">
    <property type="nucleotide sequence ID" value="NZ_CP022347.1"/>
</dbReference>
<evidence type="ECO:0000313" key="4">
    <source>
        <dbReference type="Proteomes" id="UP000201169"/>
    </source>
</evidence>
<name>A0A222MXC4_9BACT</name>
<gene>
    <name evidence="3" type="ORF">CAV_0894</name>
</gene>
<evidence type="ECO:0000313" key="3">
    <source>
        <dbReference type="EMBL" id="ASQ30555.1"/>
    </source>
</evidence>
<dbReference type="EMBL" id="CP022347">
    <property type="protein sequence ID" value="ASQ30555.1"/>
    <property type="molecule type" value="Genomic_DNA"/>
</dbReference>
<sequence length="297" mass="35040">MIEDEKFSYAFSYDVHSNEADVFFTKYENLDPKASINLAEPMFYKDLNDKDSFVVLVFKKDYAFCAFFKEQTLLYLKALSLNDDIEKFIQSNYIKEICKEYASKIIFIQSDDKNMIKSLEPYFELEIKEIKQEDVNKLKNLDIKDSLNFTRDESSKDKSFLKFLAISFILSFLLVFFYPKLANFSFEKIDDKELEALKNELLQNEILLKNQEASVKELELNLLPFIFISDIKPIFELLDKYKIKLKSLKINGKELILSMKDSNDELIKELFENKDFVLKGKKIENGFLNIILELKDE</sequence>
<feature type="transmembrane region" description="Helical" evidence="2">
    <location>
        <begin position="160"/>
        <end position="178"/>
    </location>
</feature>